<evidence type="ECO:0000313" key="3">
    <source>
        <dbReference type="EMBL" id="MFC4908042.1"/>
    </source>
</evidence>
<comment type="caution">
    <text evidence="3">The sequence shown here is derived from an EMBL/GenBank/DDBJ whole genome shotgun (WGS) entry which is preliminary data.</text>
</comment>
<dbReference type="SUPFAM" id="SSF101478">
    <property type="entry name" value="ADP-ribosylglycohydrolase"/>
    <property type="match status" value="1"/>
</dbReference>
<keyword evidence="4" id="KW-1185">Reference proteome</keyword>
<proteinExistence type="inferred from homology"/>
<dbReference type="PANTHER" id="PTHR16222">
    <property type="entry name" value="ADP-RIBOSYLGLYCOHYDROLASE"/>
    <property type="match status" value="1"/>
</dbReference>
<evidence type="ECO:0000256" key="2">
    <source>
        <dbReference type="ARBA" id="ARBA00022801"/>
    </source>
</evidence>
<organism evidence="3 4">
    <name type="scientific">Actinomadura gamaensis</name>
    <dbReference type="NCBI Taxonomy" id="1763541"/>
    <lineage>
        <taxon>Bacteria</taxon>
        <taxon>Bacillati</taxon>
        <taxon>Actinomycetota</taxon>
        <taxon>Actinomycetes</taxon>
        <taxon>Streptosporangiales</taxon>
        <taxon>Thermomonosporaceae</taxon>
        <taxon>Actinomadura</taxon>
    </lineage>
</organism>
<dbReference type="RefSeq" id="WP_378254318.1">
    <property type="nucleotide sequence ID" value="NZ_JBHSIT010000003.1"/>
</dbReference>
<evidence type="ECO:0000256" key="1">
    <source>
        <dbReference type="ARBA" id="ARBA00010702"/>
    </source>
</evidence>
<accession>A0ABV9TVA2</accession>
<dbReference type="InterPro" id="IPR050792">
    <property type="entry name" value="ADP-ribosylglycohydrolase"/>
</dbReference>
<dbReference type="EMBL" id="JBHSIT010000003">
    <property type="protein sequence ID" value="MFC4908042.1"/>
    <property type="molecule type" value="Genomic_DNA"/>
</dbReference>
<sequence length="394" mass="40040">MSFSPPPAGMPSSSYPPEDRVLGCLVGGAVGTALGMPVEGVSLEEIRRRHGPTGLTDYVDGRAPAGAIAGDAQLMLLTAQALVQSSVRARSRGIGGATLGLLQVAYLSWLRGQGETIPDQGWPGGGWLLSDPAMTARRSPGRTLLAALHKAAERRKPGWPLGTVDEPINDSKGCGGVTRTAPCGFGTPTAQAAFALGRDAAALTHGHPSGHLPGGVLAATVWGLLRGQPLPDALAVARGELAGQRGHEETARALDAATALAGQGEPTPEKVESLGAGWTGEEALAIGVYAALAAERWARTDGPGGRAALGGLGLLVAVNHSGDSDSTALICGNLLGAAHGAEAFPRPWRDRLEVADAVARLAADCALEFGPNPPAEPGTGGAPPLPWAFRYPEG</sequence>
<dbReference type="Gene3D" id="1.10.4080.10">
    <property type="entry name" value="ADP-ribosylation/Crystallin J1"/>
    <property type="match status" value="1"/>
</dbReference>
<name>A0ABV9TVA2_9ACTN</name>
<dbReference type="Pfam" id="PF03747">
    <property type="entry name" value="ADP_ribosyl_GH"/>
    <property type="match status" value="1"/>
</dbReference>
<comment type="similarity">
    <text evidence="1">Belongs to the ADP-ribosylglycohydrolase family.</text>
</comment>
<evidence type="ECO:0000313" key="4">
    <source>
        <dbReference type="Proteomes" id="UP001595872"/>
    </source>
</evidence>
<dbReference type="InterPro" id="IPR005502">
    <property type="entry name" value="Ribosyl_crysJ1"/>
</dbReference>
<dbReference type="Proteomes" id="UP001595872">
    <property type="component" value="Unassembled WGS sequence"/>
</dbReference>
<reference evidence="4" key="1">
    <citation type="journal article" date="2019" name="Int. J. Syst. Evol. Microbiol.">
        <title>The Global Catalogue of Microorganisms (GCM) 10K type strain sequencing project: providing services to taxonomists for standard genome sequencing and annotation.</title>
        <authorList>
            <consortium name="The Broad Institute Genomics Platform"/>
            <consortium name="The Broad Institute Genome Sequencing Center for Infectious Disease"/>
            <person name="Wu L."/>
            <person name="Ma J."/>
        </authorList>
    </citation>
    <scope>NUCLEOTIDE SEQUENCE [LARGE SCALE GENOMIC DNA]</scope>
    <source>
        <strain evidence="4">KLKA75</strain>
    </source>
</reference>
<gene>
    <name evidence="3" type="ORF">ACFPCY_11980</name>
</gene>
<keyword evidence="2" id="KW-0378">Hydrolase</keyword>
<protein>
    <submittedName>
        <fullName evidence="3">ADP-ribosylglycohydrolase family protein</fullName>
    </submittedName>
</protein>
<dbReference type="PANTHER" id="PTHR16222:SF24">
    <property type="entry name" value="ADP-RIBOSYLHYDROLASE ARH3"/>
    <property type="match status" value="1"/>
</dbReference>
<dbReference type="InterPro" id="IPR036705">
    <property type="entry name" value="Ribosyl_crysJ1_sf"/>
</dbReference>